<evidence type="ECO:0000313" key="1">
    <source>
        <dbReference type="EMBL" id="KAH6943557.1"/>
    </source>
</evidence>
<gene>
    <name evidence="1" type="ORF">HPB50_024330</name>
</gene>
<evidence type="ECO:0000313" key="2">
    <source>
        <dbReference type="Proteomes" id="UP000821845"/>
    </source>
</evidence>
<dbReference type="EMBL" id="CM023490">
    <property type="protein sequence ID" value="KAH6943557.1"/>
    <property type="molecule type" value="Genomic_DNA"/>
</dbReference>
<name>A0ACB7TB75_HYAAI</name>
<dbReference type="Proteomes" id="UP000821845">
    <property type="component" value="Chromosome 10"/>
</dbReference>
<sequence length="732" mass="82322">MATSGSAANEALVNHRPENVSELIVDLEGVSLFSGSVLDYRAPCMASAGRTCQIMAHISVWNEFLFPIDLELRELPYTGRQFALESVHDTLEWQEWYDERDEHKLKQAATALFWLLKIHRCVATLCIPYTMSEYCISLLCEALDGNTSLKSLTLGAWLEGRISERFWKVVMSMKCLEELDCSYANTLQPRAISAVLLANQTLTVLHLDKAHRMDESLSRLFLAALKENTTLRVLSMHSSAIAGDPDLFVQVMSDSSTLQDITVTSGHLRHPCEVEGVFRGMLKNRSIVSLRIQDIILDDEIVELAAQVFTENKVLRRFHLSLCPPQFKYFNLDRQPDIKPISVPPNTVAWQEAIAHNCALEDLMFSFNIWCAEHWEPFFRVLSKHATLKTVTIVTERKECSLLLPVMKALERTGSEDKVSLKASGDASTLALPGGNCCSKLDADLLDETRHNVLPVLQRLSTFCHLEELRLKFFDWDNESCTVVLEYIAAASTLRKLDVNIHILEDDLESVQWLQALSKSLLLNGSITELGIGGYFDRSEGLGGLGEAVSRSHTIRKFHLLSFEEEVALEAFLGGLRLNISDNYVLCSAKCRSGPISEGLEANWFDVTNTARRNYGLVVRAARFLNNTRPDRSYAAALETVSRHPALVAELAEVLSIGIKEASAMVRQRLQNILGLHEFMRLAGVVREWVTCQPREDGSKQLDTLDDYCWRHVRQYLHLDDVIGDLTSPVIP</sequence>
<organism evidence="1 2">
    <name type="scientific">Hyalomma asiaticum</name>
    <name type="common">Tick</name>
    <dbReference type="NCBI Taxonomy" id="266040"/>
    <lineage>
        <taxon>Eukaryota</taxon>
        <taxon>Metazoa</taxon>
        <taxon>Ecdysozoa</taxon>
        <taxon>Arthropoda</taxon>
        <taxon>Chelicerata</taxon>
        <taxon>Arachnida</taxon>
        <taxon>Acari</taxon>
        <taxon>Parasitiformes</taxon>
        <taxon>Ixodida</taxon>
        <taxon>Ixodoidea</taxon>
        <taxon>Ixodidae</taxon>
        <taxon>Hyalomminae</taxon>
        <taxon>Hyalomma</taxon>
    </lineage>
</organism>
<proteinExistence type="predicted"/>
<comment type="caution">
    <text evidence="1">The sequence shown here is derived from an EMBL/GenBank/DDBJ whole genome shotgun (WGS) entry which is preliminary data.</text>
</comment>
<reference evidence="1" key="1">
    <citation type="submission" date="2020-05" db="EMBL/GenBank/DDBJ databases">
        <title>Large-scale comparative analyses of tick genomes elucidate their genetic diversity and vector capacities.</title>
        <authorList>
            <person name="Jia N."/>
            <person name="Wang J."/>
            <person name="Shi W."/>
            <person name="Du L."/>
            <person name="Sun Y."/>
            <person name="Zhan W."/>
            <person name="Jiang J."/>
            <person name="Wang Q."/>
            <person name="Zhang B."/>
            <person name="Ji P."/>
            <person name="Sakyi L.B."/>
            <person name="Cui X."/>
            <person name="Yuan T."/>
            <person name="Jiang B."/>
            <person name="Yang W."/>
            <person name="Lam T.T.-Y."/>
            <person name="Chang Q."/>
            <person name="Ding S."/>
            <person name="Wang X."/>
            <person name="Zhu J."/>
            <person name="Ruan X."/>
            <person name="Zhao L."/>
            <person name="Wei J."/>
            <person name="Que T."/>
            <person name="Du C."/>
            <person name="Cheng J."/>
            <person name="Dai P."/>
            <person name="Han X."/>
            <person name="Huang E."/>
            <person name="Gao Y."/>
            <person name="Liu J."/>
            <person name="Shao H."/>
            <person name="Ye R."/>
            <person name="Li L."/>
            <person name="Wei W."/>
            <person name="Wang X."/>
            <person name="Wang C."/>
            <person name="Yang T."/>
            <person name="Huo Q."/>
            <person name="Li W."/>
            <person name="Guo W."/>
            <person name="Chen H."/>
            <person name="Zhou L."/>
            <person name="Ni X."/>
            <person name="Tian J."/>
            <person name="Zhou Y."/>
            <person name="Sheng Y."/>
            <person name="Liu T."/>
            <person name="Pan Y."/>
            <person name="Xia L."/>
            <person name="Li J."/>
            <person name="Zhao F."/>
            <person name="Cao W."/>
        </authorList>
    </citation>
    <scope>NUCLEOTIDE SEQUENCE</scope>
    <source>
        <strain evidence="1">Hyas-2018</strain>
    </source>
</reference>
<keyword evidence="2" id="KW-1185">Reference proteome</keyword>
<protein>
    <submittedName>
        <fullName evidence="1">Uncharacterized protein</fullName>
    </submittedName>
</protein>
<accession>A0ACB7TB75</accession>